<dbReference type="InterPro" id="IPR004840">
    <property type="entry name" value="Amino_acid_permease_CS"/>
</dbReference>
<protein>
    <submittedName>
        <fullName evidence="8">Putative GABA permease</fullName>
    </submittedName>
</protein>
<comment type="caution">
    <text evidence="8">The sequence shown here is derived from an EMBL/GenBank/DDBJ whole genome shotgun (WGS) entry which is preliminary data.</text>
</comment>
<proteinExistence type="predicted"/>
<feature type="transmembrane region" description="Helical" evidence="6">
    <location>
        <begin position="123"/>
        <end position="145"/>
    </location>
</feature>
<dbReference type="EMBL" id="ACYS02000009">
    <property type="protein sequence ID" value="EGJ69814.1"/>
    <property type="molecule type" value="Genomic_DNA"/>
</dbReference>
<dbReference type="PIRSF" id="PIRSF006060">
    <property type="entry name" value="AA_transporter"/>
    <property type="match status" value="1"/>
</dbReference>
<organism evidence="8 9">
    <name type="scientific">Acinetobacter baumannii 6014059</name>
    <dbReference type="NCBI Taxonomy" id="525242"/>
    <lineage>
        <taxon>Bacteria</taxon>
        <taxon>Pseudomonadati</taxon>
        <taxon>Pseudomonadota</taxon>
        <taxon>Gammaproteobacteria</taxon>
        <taxon>Moraxellales</taxon>
        <taxon>Moraxellaceae</taxon>
        <taxon>Acinetobacter</taxon>
        <taxon>Acinetobacter calcoaceticus/baumannii complex</taxon>
    </lineage>
</organism>
<evidence type="ECO:0000313" key="9">
    <source>
        <dbReference type="Proteomes" id="UP000003204"/>
    </source>
</evidence>
<dbReference type="GO" id="GO:0016020">
    <property type="term" value="C:membrane"/>
    <property type="evidence" value="ECO:0007669"/>
    <property type="project" value="UniProtKB-SubCell"/>
</dbReference>
<accession>A0A828SWY5</accession>
<dbReference type="FunFam" id="1.20.1740.10:FF:000001">
    <property type="entry name" value="Amino acid permease"/>
    <property type="match status" value="1"/>
</dbReference>
<comment type="subcellular location">
    <subcellularLocation>
        <location evidence="1">Membrane</location>
        <topology evidence="1">Multi-pass membrane protein</topology>
    </subcellularLocation>
</comment>
<dbReference type="Pfam" id="PF00324">
    <property type="entry name" value="AA_permease"/>
    <property type="match status" value="1"/>
</dbReference>
<evidence type="ECO:0000256" key="3">
    <source>
        <dbReference type="ARBA" id="ARBA00022692"/>
    </source>
</evidence>
<dbReference type="GO" id="GO:0006865">
    <property type="term" value="P:amino acid transport"/>
    <property type="evidence" value="ECO:0007669"/>
    <property type="project" value="InterPro"/>
</dbReference>
<evidence type="ECO:0000313" key="8">
    <source>
        <dbReference type="EMBL" id="EGJ69814.1"/>
    </source>
</evidence>
<feature type="transmembrane region" description="Helical" evidence="6">
    <location>
        <begin position="399"/>
        <end position="420"/>
    </location>
</feature>
<dbReference type="Gene3D" id="1.20.1740.10">
    <property type="entry name" value="Amino acid/polyamine transporter I"/>
    <property type="match status" value="1"/>
</dbReference>
<evidence type="ECO:0000256" key="6">
    <source>
        <dbReference type="SAM" id="Phobius"/>
    </source>
</evidence>
<feature type="transmembrane region" description="Helical" evidence="6">
    <location>
        <begin position="83"/>
        <end position="102"/>
    </location>
</feature>
<feature type="domain" description="Amino acid permease/ SLC12A" evidence="7">
    <location>
        <begin position="55"/>
        <end position="464"/>
    </location>
</feature>
<evidence type="ECO:0000256" key="5">
    <source>
        <dbReference type="ARBA" id="ARBA00023136"/>
    </source>
</evidence>
<gene>
    <name evidence="8" type="ORF">HMPREF0022_00355</name>
</gene>
<feature type="transmembrane region" description="Helical" evidence="6">
    <location>
        <begin position="471"/>
        <end position="488"/>
    </location>
</feature>
<feature type="transmembrane region" description="Helical" evidence="6">
    <location>
        <begin position="157"/>
        <end position="179"/>
    </location>
</feature>
<feature type="transmembrane region" description="Helical" evidence="6">
    <location>
        <begin position="56"/>
        <end position="77"/>
    </location>
</feature>
<dbReference type="PANTHER" id="PTHR43495">
    <property type="entry name" value="GABA PERMEASE"/>
    <property type="match status" value="1"/>
</dbReference>
<dbReference type="GO" id="GO:0055085">
    <property type="term" value="P:transmembrane transport"/>
    <property type="evidence" value="ECO:0007669"/>
    <property type="project" value="InterPro"/>
</dbReference>
<evidence type="ECO:0000256" key="1">
    <source>
        <dbReference type="ARBA" id="ARBA00004141"/>
    </source>
</evidence>
<dbReference type="PROSITE" id="PS00218">
    <property type="entry name" value="AMINO_ACID_PERMEASE_1"/>
    <property type="match status" value="1"/>
</dbReference>
<evidence type="ECO:0000256" key="4">
    <source>
        <dbReference type="ARBA" id="ARBA00022989"/>
    </source>
</evidence>
<keyword evidence="3 6" id="KW-0812">Transmembrane</keyword>
<feature type="transmembrane region" description="Helical" evidence="6">
    <location>
        <begin position="191"/>
        <end position="217"/>
    </location>
</feature>
<evidence type="ECO:0000259" key="7">
    <source>
        <dbReference type="Pfam" id="PF00324"/>
    </source>
</evidence>
<feature type="transmembrane region" description="Helical" evidence="6">
    <location>
        <begin position="328"/>
        <end position="353"/>
    </location>
</feature>
<dbReference type="PANTHER" id="PTHR43495:SF5">
    <property type="entry name" value="GAMMA-AMINOBUTYRIC ACID PERMEASE"/>
    <property type="match status" value="1"/>
</dbReference>
<sequence>MGRTAKFLGDIFWLRRISETSRYPPYIKENDMAAHQNGSEANHSQSLKHGLKSRHLTMISIAGVIGGSLFVGSGSIIYNTGPVVFLTYALGGLLVWFIMRMLGEMAVLNPDSGSFSTYADRAIGRWAGFSIGWLYWCTLAMLMGWEAYVAGKILNNWFPFIPIWVYMTVVIVALVVVNLQNVKNYGEFEFWFALIKVIAIVVFLVIGSLAIMHLWPWGNPAASGISNLTSQGFMPNGGSSVITALLGVMFAYIGAEIVTVAAAESANPSKEIRKASNSVVWRIILFYVGSMFVAVCLIPHNNELLKDSTWGTYSVTLSALGIPGARHIVNFVVLTSVCSCFNSALYTCSRMLFSLSKRGDAPKSFGSVNSKSSPWVGVIVSCFFSVIAVILTATESMNVYDFFMLTTGAATLYVYLTIAYSQLRMRKKLEAEGVKIDFKMWMFPYLTYVVIFAIIGAILTMLIEGTYFKEVIYTTALFGIIVFFGLLSEKLGWGKERRATHLTHSHEEKLV</sequence>
<name>A0A828SWY5_ACIBA</name>
<dbReference type="AlphaFoldDB" id="A0A828SWY5"/>
<dbReference type="InterPro" id="IPR004841">
    <property type="entry name" value="AA-permease/SLC12A_dom"/>
</dbReference>
<keyword evidence="5 6" id="KW-0472">Membrane</keyword>
<feature type="transmembrane region" description="Helical" evidence="6">
    <location>
        <begin position="441"/>
        <end position="459"/>
    </location>
</feature>
<feature type="transmembrane region" description="Helical" evidence="6">
    <location>
        <begin position="374"/>
        <end position="393"/>
    </location>
</feature>
<keyword evidence="4 6" id="KW-1133">Transmembrane helix</keyword>
<keyword evidence="2" id="KW-0813">Transport</keyword>
<feature type="transmembrane region" description="Helical" evidence="6">
    <location>
        <begin position="237"/>
        <end position="258"/>
    </location>
</feature>
<reference evidence="8 9" key="1">
    <citation type="submission" date="2011-04" db="EMBL/GenBank/DDBJ databases">
        <authorList>
            <person name="Weinstock G."/>
            <person name="Sodergren E."/>
            <person name="Clifton S."/>
            <person name="Fulton L."/>
            <person name="Fulton B."/>
            <person name="Courtney L."/>
            <person name="Fronick C."/>
            <person name="Harrison M."/>
            <person name="Strong C."/>
            <person name="Farmer C."/>
            <person name="Delahaunty K."/>
            <person name="Markovic C."/>
            <person name="Hall O."/>
            <person name="Minx P."/>
            <person name="Tomlinson C."/>
            <person name="Mitreva M."/>
            <person name="Hou S."/>
            <person name="Chen J."/>
            <person name="Wollam A."/>
            <person name="Pepin K.H."/>
            <person name="Johnson M."/>
            <person name="Bhonagiri V."/>
            <person name="Zhang X."/>
            <person name="Suruliraj S."/>
            <person name="Warren W."/>
            <person name="Chinwalla A."/>
            <person name="Mardis E.R."/>
            <person name="Wilson R.K."/>
        </authorList>
    </citation>
    <scope>NUCLEOTIDE SEQUENCE [LARGE SCALE GENOMIC DNA]</scope>
    <source>
        <strain evidence="8 9">6014059</strain>
    </source>
</reference>
<evidence type="ECO:0000256" key="2">
    <source>
        <dbReference type="ARBA" id="ARBA00022448"/>
    </source>
</evidence>
<feature type="transmembrane region" description="Helical" evidence="6">
    <location>
        <begin position="279"/>
        <end position="300"/>
    </location>
</feature>
<dbReference type="Proteomes" id="UP000003204">
    <property type="component" value="Unassembled WGS sequence"/>
</dbReference>